<dbReference type="SUPFAM" id="SSF56784">
    <property type="entry name" value="HAD-like"/>
    <property type="match status" value="1"/>
</dbReference>
<proteinExistence type="predicted"/>
<evidence type="ECO:0000256" key="2">
    <source>
        <dbReference type="ARBA" id="ARBA00022801"/>
    </source>
</evidence>
<reference evidence="4 5" key="1">
    <citation type="submission" date="2019-03" db="EMBL/GenBank/DDBJ databases">
        <title>Genomic Encyclopedia of Type Strains, Phase IV (KMG-IV): sequencing the most valuable type-strain genomes for metagenomic binning, comparative biology and taxonomic classification.</title>
        <authorList>
            <person name="Goeker M."/>
        </authorList>
    </citation>
    <scope>NUCLEOTIDE SEQUENCE [LARGE SCALE GENOMIC DNA]</scope>
    <source>
        <strain evidence="4 5">DSM 25059</strain>
    </source>
</reference>
<dbReference type="OrthoDB" id="7739434at2"/>
<dbReference type="InterPro" id="IPR006385">
    <property type="entry name" value="HAD_hydro_SerB1"/>
</dbReference>
<evidence type="ECO:0000256" key="1">
    <source>
        <dbReference type="ARBA" id="ARBA00022723"/>
    </source>
</evidence>
<keyword evidence="3" id="KW-0460">Magnesium</keyword>
<dbReference type="RefSeq" id="WP_133494634.1">
    <property type="nucleotide sequence ID" value="NZ_BMLU01000002.1"/>
</dbReference>
<dbReference type="GO" id="GO:0046872">
    <property type="term" value="F:metal ion binding"/>
    <property type="evidence" value="ECO:0007669"/>
    <property type="project" value="UniProtKB-KW"/>
</dbReference>
<dbReference type="GO" id="GO:0016787">
    <property type="term" value="F:hydrolase activity"/>
    <property type="evidence" value="ECO:0007669"/>
    <property type="project" value="UniProtKB-KW"/>
</dbReference>
<protein>
    <submittedName>
        <fullName evidence="4">HAD superfamily hydrolase (TIGR01490 family)</fullName>
    </submittedName>
</protein>
<dbReference type="PANTHER" id="PTHR43344">
    <property type="entry name" value="PHOSPHOSERINE PHOSPHATASE"/>
    <property type="match status" value="1"/>
</dbReference>
<dbReference type="Pfam" id="PF12710">
    <property type="entry name" value="HAD"/>
    <property type="match status" value="1"/>
</dbReference>
<organism evidence="4 5">
    <name type="scientific">Stakelama pacifica</name>
    <dbReference type="NCBI Taxonomy" id="517720"/>
    <lineage>
        <taxon>Bacteria</taxon>
        <taxon>Pseudomonadati</taxon>
        <taxon>Pseudomonadota</taxon>
        <taxon>Alphaproteobacteria</taxon>
        <taxon>Sphingomonadales</taxon>
        <taxon>Sphingomonadaceae</taxon>
        <taxon>Stakelama</taxon>
    </lineage>
</organism>
<keyword evidence="5" id="KW-1185">Reference proteome</keyword>
<dbReference type="Gene3D" id="1.20.1440.100">
    <property type="entry name" value="SG protein - dephosphorylation function"/>
    <property type="match status" value="1"/>
</dbReference>
<dbReference type="InterPro" id="IPR050582">
    <property type="entry name" value="HAD-like_SerB"/>
</dbReference>
<dbReference type="AlphaFoldDB" id="A0A4R6FWQ2"/>
<dbReference type="NCBIfam" id="TIGR01488">
    <property type="entry name" value="HAD-SF-IB"/>
    <property type="match status" value="1"/>
</dbReference>
<dbReference type="NCBIfam" id="TIGR01490">
    <property type="entry name" value="HAD-SF-IB-hyp1"/>
    <property type="match status" value="1"/>
</dbReference>
<dbReference type="InterPro" id="IPR036412">
    <property type="entry name" value="HAD-like_sf"/>
</dbReference>
<dbReference type="Proteomes" id="UP000295493">
    <property type="component" value="Unassembled WGS sequence"/>
</dbReference>
<dbReference type="PANTHER" id="PTHR43344:SF13">
    <property type="entry name" value="PHOSPHATASE RV3661-RELATED"/>
    <property type="match status" value="1"/>
</dbReference>
<dbReference type="Gene3D" id="3.40.50.1000">
    <property type="entry name" value="HAD superfamily/HAD-like"/>
    <property type="match status" value="1"/>
</dbReference>
<evidence type="ECO:0000256" key="3">
    <source>
        <dbReference type="ARBA" id="ARBA00022842"/>
    </source>
</evidence>
<dbReference type="InterPro" id="IPR023214">
    <property type="entry name" value="HAD_sf"/>
</dbReference>
<evidence type="ECO:0000313" key="5">
    <source>
        <dbReference type="Proteomes" id="UP000295493"/>
    </source>
</evidence>
<keyword evidence="2 4" id="KW-0378">Hydrolase</keyword>
<keyword evidence="1" id="KW-0479">Metal-binding</keyword>
<comment type="caution">
    <text evidence="4">The sequence shown here is derived from an EMBL/GenBank/DDBJ whole genome shotgun (WGS) entry which is preliminary data.</text>
</comment>
<gene>
    <name evidence="4" type="ORF">EV664_102460</name>
</gene>
<sequence length="224" mass="24830">MHHLAIYDMDRTITREPTWTPFLIHAARRIAPWRLALIPAALGGAITYKLGLISRGQLKQFTQRLILGRSLAPDTRAQLAAAFAETVDESGILQGARDRIAEDRAAGYELVLATASYRFYASAIADKLGFDSVIATESRFAEDGDLLPKIEGENCYGEAKLTMIKAWMAHQGIDRGNAHIRFYSDHVSDAPALEWADEGFAANPHDALRRLAGKRGWPVLDWRG</sequence>
<dbReference type="EMBL" id="SNWD01000002">
    <property type="protein sequence ID" value="TDN85750.1"/>
    <property type="molecule type" value="Genomic_DNA"/>
</dbReference>
<name>A0A4R6FWQ2_9SPHN</name>
<evidence type="ECO:0000313" key="4">
    <source>
        <dbReference type="EMBL" id="TDN85750.1"/>
    </source>
</evidence>
<accession>A0A4R6FWQ2</accession>